<sequence length="49" mass="5725">MKTNKSKDSWRWVTLGEAALCLRFLTKATPIFIKTDYNKISGLLFRLFT</sequence>
<dbReference type="Proteomes" id="UP000623440">
    <property type="component" value="Unassembled WGS sequence"/>
</dbReference>
<proteinExistence type="predicted"/>
<organism evidence="1 2">
    <name type="scientific">Nostoc flagelliforme FACHB-838</name>
    <dbReference type="NCBI Taxonomy" id="2692904"/>
    <lineage>
        <taxon>Bacteria</taxon>
        <taxon>Bacillati</taxon>
        <taxon>Cyanobacteriota</taxon>
        <taxon>Cyanophyceae</taxon>
        <taxon>Nostocales</taxon>
        <taxon>Nostocaceae</taxon>
        <taxon>Nostoc</taxon>
    </lineage>
</organism>
<evidence type="ECO:0000313" key="1">
    <source>
        <dbReference type="EMBL" id="MBD2528583.1"/>
    </source>
</evidence>
<keyword evidence="2" id="KW-1185">Reference proteome</keyword>
<comment type="caution">
    <text evidence="1">The sequence shown here is derived from an EMBL/GenBank/DDBJ whole genome shotgun (WGS) entry which is preliminary data.</text>
</comment>
<dbReference type="EMBL" id="JACJSI010000004">
    <property type="protein sequence ID" value="MBD2528583.1"/>
    <property type="molecule type" value="Genomic_DNA"/>
</dbReference>
<evidence type="ECO:0008006" key="3">
    <source>
        <dbReference type="Google" id="ProtNLM"/>
    </source>
</evidence>
<gene>
    <name evidence="1" type="ORF">H6G97_03015</name>
</gene>
<accession>A0ABR8DJL3</accession>
<name>A0ABR8DJL3_9NOSO</name>
<protein>
    <recommendedName>
        <fullName evidence="3">Transposase</fullName>
    </recommendedName>
</protein>
<evidence type="ECO:0000313" key="2">
    <source>
        <dbReference type="Proteomes" id="UP000623440"/>
    </source>
</evidence>
<reference evidence="1 2" key="1">
    <citation type="journal article" date="2020" name="ISME J.">
        <title>Comparative genomics reveals insights into cyanobacterial evolution and habitat adaptation.</title>
        <authorList>
            <person name="Chen M.Y."/>
            <person name="Teng W.K."/>
            <person name="Zhao L."/>
            <person name="Hu C.X."/>
            <person name="Zhou Y.K."/>
            <person name="Han B.P."/>
            <person name="Song L.R."/>
            <person name="Shu W.S."/>
        </authorList>
    </citation>
    <scope>NUCLEOTIDE SEQUENCE [LARGE SCALE GENOMIC DNA]</scope>
    <source>
        <strain evidence="1 2">FACHB-838</strain>
    </source>
</reference>